<name>A0ABR7LR62_9ACTN</name>
<comment type="caution">
    <text evidence="2">The sequence shown here is derived from an EMBL/GenBank/DDBJ whole genome shotgun (WGS) entry which is preliminary data.</text>
</comment>
<keyword evidence="1" id="KW-1133">Transmembrane helix</keyword>
<dbReference type="RefSeq" id="WP_187243987.1">
    <property type="nucleotide sequence ID" value="NZ_BAAAOK010000027.1"/>
</dbReference>
<dbReference type="EMBL" id="JABVEC010000010">
    <property type="protein sequence ID" value="MBC6466992.1"/>
    <property type="molecule type" value="Genomic_DNA"/>
</dbReference>
<evidence type="ECO:0000313" key="3">
    <source>
        <dbReference type="Proteomes" id="UP000805614"/>
    </source>
</evidence>
<organism evidence="2 3">
    <name type="scientific">Actinomadura alba</name>
    <dbReference type="NCBI Taxonomy" id="406431"/>
    <lineage>
        <taxon>Bacteria</taxon>
        <taxon>Bacillati</taxon>
        <taxon>Actinomycetota</taxon>
        <taxon>Actinomycetes</taxon>
        <taxon>Streptosporangiales</taxon>
        <taxon>Thermomonosporaceae</taxon>
        <taxon>Actinomadura</taxon>
    </lineage>
</organism>
<dbReference type="Pfam" id="PF14023">
    <property type="entry name" value="Bestrophin-like"/>
    <property type="match status" value="1"/>
</dbReference>
<accession>A0ABR7LR62</accession>
<reference evidence="2 3" key="1">
    <citation type="submission" date="2020-06" db="EMBL/GenBank/DDBJ databases">
        <title>Actinomadura xiongansis sp. nov., isolated from soil of Baiyangdian.</title>
        <authorList>
            <person name="Zhang X."/>
        </authorList>
    </citation>
    <scope>NUCLEOTIDE SEQUENCE [LARGE SCALE GENOMIC DNA]</scope>
    <source>
        <strain evidence="2 3">HBUM206468</strain>
    </source>
</reference>
<gene>
    <name evidence="2" type="ORF">HKK74_15990</name>
</gene>
<feature type="transmembrane region" description="Helical" evidence="1">
    <location>
        <begin position="37"/>
        <end position="59"/>
    </location>
</feature>
<feature type="transmembrane region" description="Helical" evidence="1">
    <location>
        <begin position="66"/>
        <end position="84"/>
    </location>
</feature>
<keyword evidence="3" id="KW-1185">Reference proteome</keyword>
<dbReference type="Proteomes" id="UP000805614">
    <property type="component" value="Unassembled WGS sequence"/>
</dbReference>
<dbReference type="InterPro" id="IPR025333">
    <property type="entry name" value="DUF4239"/>
</dbReference>
<proteinExistence type="predicted"/>
<evidence type="ECO:0000256" key="1">
    <source>
        <dbReference type="SAM" id="Phobius"/>
    </source>
</evidence>
<protein>
    <submittedName>
        <fullName evidence="2">DUF4239 domain-containing protein</fullName>
    </submittedName>
</protein>
<evidence type="ECO:0000313" key="2">
    <source>
        <dbReference type="EMBL" id="MBC6466992.1"/>
    </source>
</evidence>
<sequence length="115" mass="12030">MTTDDARDTRADVLAEIRNLSTARHQRAADARARPPAGLLALTVLTGLGVVLFPFLAGARPRGMEIAPLLAMAAMLGVGVYLAFNISHPFTGGLAIEPDAFTAALQEFQRISGGG</sequence>
<keyword evidence="1" id="KW-0472">Membrane</keyword>
<keyword evidence="1" id="KW-0812">Transmembrane</keyword>